<gene>
    <name evidence="2" type="ORF">Cgig2_027185</name>
</gene>
<name>A0A9Q1KTA3_9CARY</name>
<protein>
    <submittedName>
        <fullName evidence="2">Uncharacterized protein</fullName>
    </submittedName>
</protein>
<evidence type="ECO:0000256" key="1">
    <source>
        <dbReference type="SAM" id="MobiDB-lite"/>
    </source>
</evidence>
<reference evidence="2" key="1">
    <citation type="submission" date="2022-04" db="EMBL/GenBank/DDBJ databases">
        <title>Carnegiea gigantea Genome sequencing and assembly v2.</title>
        <authorList>
            <person name="Copetti D."/>
            <person name="Sanderson M.J."/>
            <person name="Burquez A."/>
            <person name="Wojciechowski M.F."/>
        </authorList>
    </citation>
    <scope>NUCLEOTIDE SEQUENCE</scope>
    <source>
        <strain evidence="2">SGP5-SGP5p</strain>
        <tissue evidence="2">Aerial part</tissue>
    </source>
</reference>
<dbReference type="AlphaFoldDB" id="A0A9Q1KTA3"/>
<accession>A0A9Q1KTA3</accession>
<evidence type="ECO:0000313" key="2">
    <source>
        <dbReference type="EMBL" id="KAJ8449183.1"/>
    </source>
</evidence>
<keyword evidence="3" id="KW-1185">Reference proteome</keyword>
<feature type="region of interest" description="Disordered" evidence="1">
    <location>
        <begin position="52"/>
        <end position="71"/>
    </location>
</feature>
<dbReference type="EMBL" id="JAKOGI010000024">
    <property type="protein sequence ID" value="KAJ8449183.1"/>
    <property type="molecule type" value="Genomic_DNA"/>
</dbReference>
<sequence length="207" mass="22238">MVISHGYETSTSGLRTLGVEEYSQLDHEGGTPATAQPSIKAGRLGNCELRPSTWGQANPSGTDPNAAAAGPTSGTSLRFYRLHHLERVRVLSVLRSHTKVETQTEDEVILREGPRVLGRGEGNLNTTPRSLDRGARPSVLKSPLGLAEGYTPSPPGEGTWASLSLSFRDNSHTSMMSHLSFRKSNIRLTPVSLLMSLSFAASLITMA</sequence>
<organism evidence="2 3">
    <name type="scientific">Carnegiea gigantea</name>
    <dbReference type="NCBI Taxonomy" id="171969"/>
    <lineage>
        <taxon>Eukaryota</taxon>
        <taxon>Viridiplantae</taxon>
        <taxon>Streptophyta</taxon>
        <taxon>Embryophyta</taxon>
        <taxon>Tracheophyta</taxon>
        <taxon>Spermatophyta</taxon>
        <taxon>Magnoliopsida</taxon>
        <taxon>eudicotyledons</taxon>
        <taxon>Gunneridae</taxon>
        <taxon>Pentapetalae</taxon>
        <taxon>Caryophyllales</taxon>
        <taxon>Cactineae</taxon>
        <taxon>Cactaceae</taxon>
        <taxon>Cactoideae</taxon>
        <taxon>Echinocereeae</taxon>
        <taxon>Carnegiea</taxon>
    </lineage>
</organism>
<proteinExistence type="predicted"/>
<evidence type="ECO:0000313" key="3">
    <source>
        <dbReference type="Proteomes" id="UP001153076"/>
    </source>
</evidence>
<comment type="caution">
    <text evidence="2">The sequence shown here is derived from an EMBL/GenBank/DDBJ whole genome shotgun (WGS) entry which is preliminary data.</text>
</comment>
<feature type="compositionally biased region" description="Polar residues" evidence="1">
    <location>
        <begin position="53"/>
        <end position="63"/>
    </location>
</feature>
<dbReference type="Proteomes" id="UP001153076">
    <property type="component" value="Unassembled WGS sequence"/>
</dbReference>